<evidence type="ECO:0000256" key="1">
    <source>
        <dbReference type="ARBA" id="ARBA00010835"/>
    </source>
</evidence>
<organism evidence="3">
    <name type="scientific">marine sediment metagenome</name>
    <dbReference type="NCBI Taxonomy" id="412755"/>
    <lineage>
        <taxon>unclassified sequences</taxon>
        <taxon>metagenomes</taxon>
        <taxon>ecological metagenomes</taxon>
    </lineage>
</organism>
<dbReference type="SUPFAM" id="SSF75620">
    <property type="entry name" value="Release factor"/>
    <property type="match status" value="1"/>
</dbReference>
<dbReference type="AlphaFoldDB" id="A0A0F9IV14"/>
<dbReference type="EMBL" id="LAZR01011534">
    <property type="protein sequence ID" value="KKM61184.1"/>
    <property type="molecule type" value="Genomic_DNA"/>
</dbReference>
<proteinExistence type="inferred from homology"/>
<dbReference type="Pfam" id="PF00472">
    <property type="entry name" value="RF-1"/>
    <property type="match status" value="1"/>
</dbReference>
<evidence type="ECO:0000313" key="3">
    <source>
        <dbReference type="EMBL" id="KKM61184.1"/>
    </source>
</evidence>
<dbReference type="PANTHER" id="PTHR43116:SF3">
    <property type="entry name" value="CLASS I PEPTIDE CHAIN RELEASE FACTOR"/>
    <property type="match status" value="1"/>
</dbReference>
<comment type="similarity">
    <text evidence="1">Belongs to the prokaryotic/mitochondrial release factor family.</text>
</comment>
<protein>
    <recommendedName>
        <fullName evidence="2">Prokaryotic-type class I peptide chain release factors domain-containing protein</fullName>
    </recommendedName>
</protein>
<dbReference type="GO" id="GO:0003747">
    <property type="term" value="F:translation release factor activity"/>
    <property type="evidence" value="ECO:0007669"/>
    <property type="project" value="InterPro"/>
</dbReference>
<gene>
    <name evidence="3" type="ORF">LCGC14_1534290</name>
</gene>
<accession>A0A0F9IV14</accession>
<dbReference type="InterPro" id="IPR045853">
    <property type="entry name" value="Pep_chain_release_fac_I_sf"/>
</dbReference>
<dbReference type="Gene3D" id="3.30.160.20">
    <property type="match status" value="1"/>
</dbReference>
<reference evidence="3" key="1">
    <citation type="journal article" date="2015" name="Nature">
        <title>Complex archaea that bridge the gap between prokaryotes and eukaryotes.</title>
        <authorList>
            <person name="Spang A."/>
            <person name="Saw J.H."/>
            <person name="Jorgensen S.L."/>
            <person name="Zaremba-Niedzwiedzka K."/>
            <person name="Martijn J."/>
            <person name="Lind A.E."/>
            <person name="van Eijk R."/>
            <person name="Schleper C."/>
            <person name="Guy L."/>
            <person name="Ettema T.J."/>
        </authorList>
    </citation>
    <scope>NUCLEOTIDE SEQUENCE</scope>
</reference>
<comment type="caution">
    <text evidence="3">The sequence shown here is derived from an EMBL/GenBank/DDBJ whole genome shotgun (WGS) entry which is preliminary data.</text>
</comment>
<dbReference type="Gene3D" id="3.30.70.1660">
    <property type="match status" value="1"/>
</dbReference>
<name>A0A0F9IV14_9ZZZZ</name>
<sequence length="98" mass="11416">CQNERSQHKNKSMAMKILKSKLYDYFKTKQDEIRDEQEKNKKDISWGNQIRSYVFQPYTLVKDLRTGVEKGNVSAVMDGEIDIFIEAALKNPDSLLTN</sequence>
<dbReference type="PANTHER" id="PTHR43116">
    <property type="entry name" value="PEPTIDE CHAIN RELEASE FACTOR 2"/>
    <property type="match status" value="1"/>
</dbReference>
<feature type="non-terminal residue" evidence="3">
    <location>
        <position position="1"/>
    </location>
</feature>
<feature type="domain" description="Prokaryotic-type class I peptide chain release factors" evidence="2">
    <location>
        <begin position="1"/>
        <end position="65"/>
    </location>
</feature>
<evidence type="ECO:0000259" key="2">
    <source>
        <dbReference type="Pfam" id="PF00472"/>
    </source>
</evidence>
<dbReference type="InterPro" id="IPR000352">
    <property type="entry name" value="Pep_chain_release_fac_I"/>
</dbReference>